<evidence type="ECO:0000256" key="11">
    <source>
        <dbReference type="PIRSR" id="PIRSR602401-1"/>
    </source>
</evidence>
<comment type="cofactor">
    <cofactor evidence="11">
        <name>heme</name>
        <dbReference type="ChEBI" id="CHEBI:30413"/>
    </cofactor>
</comment>
<protein>
    <submittedName>
        <fullName evidence="14">Cytochrome P450 CYP72A219-like protein</fullName>
    </submittedName>
</protein>
<evidence type="ECO:0000256" key="9">
    <source>
        <dbReference type="ARBA" id="ARBA00023033"/>
    </source>
</evidence>
<evidence type="ECO:0000313" key="14">
    <source>
        <dbReference type="EMBL" id="RWR97377.1"/>
    </source>
</evidence>
<dbReference type="PRINTS" id="PR00385">
    <property type="entry name" value="P450"/>
</dbReference>
<dbReference type="PRINTS" id="PR00463">
    <property type="entry name" value="EP450I"/>
</dbReference>
<dbReference type="GO" id="GO:0004497">
    <property type="term" value="F:monooxygenase activity"/>
    <property type="evidence" value="ECO:0007669"/>
    <property type="project" value="UniProtKB-KW"/>
</dbReference>
<dbReference type="Gene3D" id="1.10.630.10">
    <property type="entry name" value="Cytochrome P450"/>
    <property type="match status" value="1"/>
</dbReference>
<dbReference type="Pfam" id="PF00067">
    <property type="entry name" value="p450"/>
    <property type="match status" value="1"/>
</dbReference>
<keyword evidence="4 13" id="KW-0812">Transmembrane</keyword>
<name>A0A3S4Q117_9MAGN</name>
<comment type="caution">
    <text evidence="14">The sequence shown here is derived from an EMBL/GenBank/DDBJ whole genome shotgun (WGS) entry which is preliminary data.</text>
</comment>
<organism evidence="14 15">
    <name type="scientific">Cinnamomum micranthum f. kanehirae</name>
    <dbReference type="NCBI Taxonomy" id="337451"/>
    <lineage>
        <taxon>Eukaryota</taxon>
        <taxon>Viridiplantae</taxon>
        <taxon>Streptophyta</taxon>
        <taxon>Embryophyta</taxon>
        <taxon>Tracheophyta</taxon>
        <taxon>Spermatophyta</taxon>
        <taxon>Magnoliopsida</taxon>
        <taxon>Magnoliidae</taxon>
        <taxon>Laurales</taxon>
        <taxon>Lauraceae</taxon>
        <taxon>Cinnamomum</taxon>
    </lineage>
</organism>
<feature type="transmembrane region" description="Helical" evidence="13">
    <location>
        <begin position="6"/>
        <end position="29"/>
    </location>
</feature>
<dbReference type="CDD" id="cd20642">
    <property type="entry name" value="CYP72"/>
    <property type="match status" value="1"/>
</dbReference>
<dbReference type="EMBL" id="QPKB01000013">
    <property type="protein sequence ID" value="RWR97377.1"/>
    <property type="molecule type" value="Genomic_DNA"/>
</dbReference>
<keyword evidence="15" id="KW-1185">Reference proteome</keyword>
<evidence type="ECO:0000256" key="8">
    <source>
        <dbReference type="ARBA" id="ARBA00023004"/>
    </source>
</evidence>
<evidence type="ECO:0000256" key="5">
    <source>
        <dbReference type="ARBA" id="ARBA00022723"/>
    </source>
</evidence>
<dbReference type="InterPro" id="IPR050665">
    <property type="entry name" value="Cytochrome_P450_Monooxygen"/>
</dbReference>
<evidence type="ECO:0000313" key="15">
    <source>
        <dbReference type="Proteomes" id="UP000283530"/>
    </source>
</evidence>
<dbReference type="PROSITE" id="PS00086">
    <property type="entry name" value="CYTOCHROME_P450"/>
    <property type="match status" value="1"/>
</dbReference>
<evidence type="ECO:0000256" key="7">
    <source>
        <dbReference type="ARBA" id="ARBA00023002"/>
    </source>
</evidence>
<dbReference type="STRING" id="337451.A0A3S4Q117"/>
<dbReference type="PANTHER" id="PTHR24282">
    <property type="entry name" value="CYTOCHROME P450 FAMILY MEMBER"/>
    <property type="match status" value="1"/>
</dbReference>
<evidence type="ECO:0000256" key="4">
    <source>
        <dbReference type="ARBA" id="ARBA00022692"/>
    </source>
</evidence>
<evidence type="ECO:0000256" key="12">
    <source>
        <dbReference type="RuleBase" id="RU000461"/>
    </source>
</evidence>
<dbReference type="GO" id="GO:0016020">
    <property type="term" value="C:membrane"/>
    <property type="evidence" value="ECO:0007669"/>
    <property type="project" value="UniProtKB-SubCell"/>
</dbReference>
<accession>A0A3S4Q117</accession>
<dbReference type="InterPro" id="IPR001128">
    <property type="entry name" value="Cyt_P450"/>
</dbReference>
<comment type="subcellular location">
    <subcellularLocation>
        <location evidence="1">Membrane</location>
    </subcellularLocation>
</comment>
<dbReference type="FunFam" id="1.10.630.10:FF:000029">
    <property type="entry name" value="Cytochrome P450 734A1"/>
    <property type="match status" value="1"/>
</dbReference>
<keyword evidence="5 11" id="KW-0479">Metal-binding</keyword>
<proteinExistence type="inferred from homology"/>
<evidence type="ECO:0000256" key="1">
    <source>
        <dbReference type="ARBA" id="ARBA00004370"/>
    </source>
</evidence>
<reference evidence="14 15" key="1">
    <citation type="journal article" date="2019" name="Nat. Plants">
        <title>Stout camphor tree genome fills gaps in understanding of flowering plant genome evolution.</title>
        <authorList>
            <person name="Chaw S.M."/>
            <person name="Liu Y.C."/>
            <person name="Wu Y.W."/>
            <person name="Wang H.Y."/>
            <person name="Lin C.I."/>
            <person name="Wu C.S."/>
            <person name="Ke H.M."/>
            <person name="Chang L.Y."/>
            <person name="Hsu C.Y."/>
            <person name="Yang H.T."/>
            <person name="Sudianto E."/>
            <person name="Hsu M.H."/>
            <person name="Wu K.P."/>
            <person name="Wang L.N."/>
            <person name="Leebens-Mack J.H."/>
            <person name="Tsai I.J."/>
        </authorList>
    </citation>
    <scope>NUCLEOTIDE SEQUENCE [LARGE SCALE GENOMIC DNA]</scope>
    <source>
        <strain evidence="15">cv. Chaw 1501</strain>
        <tissue evidence="14">Young leaves</tissue>
    </source>
</reference>
<keyword evidence="9 12" id="KW-0503">Monooxygenase</keyword>
<dbReference type="InterPro" id="IPR002401">
    <property type="entry name" value="Cyt_P450_E_grp-I"/>
</dbReference>
<evidence type="ECO:0000256" key="6">
    <source>
        <dbReference type="ARBA" id="ARBA00022989"/>
    </source>
</evidence>
<keyword evidence="6 13" id="KW-1133">Transmembrane helix</keyword>
<dbReference type="InterPro" id="IPR017972">
    <property type="entry name" value="Cyt_P450_CS"/>
</dbReference>
<evidence type="ECO:0000256" key="13">
    <source>
        <dbReference type="SAM" id="Phobius"/>
    </source>
</evidence>
<keyword evidence="3 11" id="KW-0349">Heme</keyword>
<dbReference type="GO" id="GO:0020037">
    <property type="term" value="F:heme binding"/>
    <property type="evidence" value="ECO:0007669"/>
    <property type="project" value="InterPro"/>
</dbReference>
<dbReference type="GO" id="GO:0016705">
    <property type="term" value="F:oxidoreductase activity, acting on paired donors, with incorporation or reduction of molecular oxygen"/>
    <property type="evidence" value="ECO:0007669"/>
    <property type="project" value="InterPro"/>
</dbReference>
<feature type="binding site" description="axial binding residue" evidence="11">
    <location>
        <position position="465"/>
    </location>
    <ligand>
        <name>heme</name>
        <dbReference type="ChEBI" id="CHEBI:30413"/>
    </ligand>
    <ligandPart>
        <name>Fe</name>
        <dbReference type="ChEBI" id="CHEBI:18248"/>
    </ligandPart>
</feature>
<dbReference type="SUPFAM" id="SSF48264">
    <property type="entry name" value="Cytochrome P450"/>
    <property type="match status" value="1"/>
</dbReference>
<keyword evidence="8 11" id="KW-0408">Iron</keyword>
<evidence type="ECO:0000256" key="10">
    <source>
        <dbReference type="ARBA" id="ARBA00023136"/>
    </source>
</evidence>
<gene>
    <name evidence="14" type="ORF">CKAN_02680600</name>
</gene>
<keyword evidence="10 13" id="KW-0472">Membrane</keyword>
<evidence type="ECO:0000256" key="2">
    <source>
        <dbReference type="ARBA" id="ARBA00010617"/>
    </source>
</evidence>
<dbReference type="PANTHER" id="PTHR24282:SF255">
    <property type="entry name" value="CYTOCHROME P450 72A11-RELATED"/>
    <property type="match status" value="1"/>
</dbReference>
<dbReference type="GO" id="GO:0005506">
    <property type="term" value="F:iron ion binding"/>
    <property type="evidence" value="ECO:0007669"/>
    <property type="project" value="InterPro"/>
</dbReference>
<comment type="similarity">
    <text evidence="2 12">Belongs to the cytochrome P450 family.</text>
</comment>
<dbReference type="Proteomes" id="UP000283530">
    <property type="component" value="Unassembled WGS sequence"/>
</dbReference>
<dbReference type="OrthoDB" id="1470350at2759"/>
<sequence>MGDFLFLSLTISGVLILSLIWRFLYAFWWRPMRLGKYLRDQGINGPPYRLVVGTIMEDTRLRNEAKLRPMDLSHAIVPRVVPFLYQTFKSYGKISMTWFGPNPRVCIMDPELIREVLTNKSGHFEKTKLSPVFNVLKSGLVNHEGKKWAKHRRILNPAFHQEQLKRMIPAFHTSCSELISRWEELVGSQGSCELDVWPEFHNFTGDVISRTAFGSSYKQGMRIFQLQTEQAQLLSHSNKSKFIPGYRFLPVEENKRRNEIDKEVCALLRDMIREREKEMEMGNVGNNDLLGLLMESNFKESQEQGNPNAAAMTIKEVIDECKLFYFAGHETTSVLLTWTMVVLSMHPNWQLQAREEVLRVFGKNQPDFDGLNHLKIVPMILYEVLRLYPPVVSNARRVDKTTKLGDITLPPGAQVTLPTILIHHDPEIWGEDVEEFKPERFSEGVAKASKNQLVFFPFSWGPRICIGQNFALIEAKMALSIILQRFSFKLSPSYAHAPYILITLQPQYGAHLILHRH</sequence>
<dbReference type="InterPro" id="IPR036396">
    <property type="entry name" value="Cyt_P450_sf"/>
</dbReference>
<dbReference type="AlphaFoldDB" id="A0A3S4Q117"/>
<keyword evidence="7 12" id="KW-0560">Oxidoreductase</keyword>
<evidence type="ECO:0000256" key="3">
    <source>
        <dbReference type="ARBA" id="ARBA00022617"/>
    </source>
</evidence>